<protein>
    <submittedName>
        <fullName evidence="1">Uncharacterized protein</fullName>
    </submittedName>
</protein>
<dbReference type="AlphaFoldDB" id="A0A917RSN3"/>
<dbReference type="EMBL" id="BMMH01000010">
    <property type="protein sequence ID" value="GGL26209.1"/>
    <property type="molecule type" value="Genomic_DNA"/>
</dbReference>
<reference evidence="1" key="1">
    <citation type="journal article" date="2014" name="Int. J. Syst. Evol. Microbiol.">
        <title>Complete genome sequence of Corynebacterium casei LMG S-19264T (=DSM 44701T), isolated from a smear-ripened cheese.</title>
        <authorList>
            <consortium name="US DOE Joint Genome Institute (JGI-PGF)"/>
            <person name="Walter F."/>
            <person name="Albersmeier A."/>
            <person name="Kalinowski J."/>
            <person name="Ruckert C."/>
        </authorList>
    </citation>
    <scope>NUCLEOTIDE SEQUENCE</scope>
    <source>
        <strain evidence="1">CGMCC 4.3508</strain>
    </source>
</reference>
<comment type="caution">
    <text evidence="1">The sequence shown here is derived from an EMBL/GenBank/DDBJ whole genome shotgun (WGS) entry which is preliminary data.</text>
</comment>
<organism evidence="1 2">
    <name type="scientific">Nocardia jinanensis</name>
    <dbReference type="NCBI Taxonomy" id="382504"/>
    <lineage>
        <taxon>Bacteria</taxon>
        <taxon>Bacillati</taxon>
        <taxon>Actinomycetota</taxon>
        <taxon>Actinomycetes</taxon>
        <taxon>Mycobacteriales</taxon>
        <taxon>Nocardiaceae</taxon>
        <taxon>Nocardia</taxon>
    </lineage>
</organism>
<dbReference type="Proteomes" id="UP000638263">
    <property type="component" value="Unassembled WGS sequence"/>
</dbReference>
<accession>A0A917RSN3</accession>
<sequence>MSGCFLSRTGYTIVPISPERYGAAGEWEKVIWSSMFWSARWIRQRLTRRFVSVVRVSG</sequence>
<gene>
    <name evidence="1" type="ORF">GCM10011588_46250</name>
</gene>
<proteinExistence type="predicted"/>
<keyword evidence="2" id="KW-1185">Reference proteome</keyword>
<name>A0A917RSN3_9NOCA</name>
<evidence type="ECO:0000313" key="2">
    <source>
        <dbReference type="Proteomes" id="UP000638263"/>
    </source>
</evidence>
<reference evidence="1" key="2">
    <citation type="submission" date="2020-09" db="EMBL/GenBank/DDBJ databases">
        <authorList>
            <person name="Sun Q."/>
            <person name="Zhou Y."/>
        </authorList>
    </citation>
    <scope>NUCLEOTIDE SEQUENCE</scope>
    <source>
        <strain evidence="1">CGMCC 4.3508</strain>
    </source>
</reference>
<evidence type="ECO:0000313" key="1">
    <source>
        <dbReference type="EMBL" id="GGL26209.1"/>
    </source>
</evidence>